<dbReference type="PANTHER" id="PTHR36886:SF10">
    <property type="entry name" value="PROTEIN FRIGIDA-ESSENTIAL 1-LIKE"/>
    <property type="match status" value="1"/>
</dbReference>
<proteinExistence type="predicted"/>
<protein>
    <submittedName>
        <fullName evidence="2">Uncharacterized protein</fullName>
    </submittedName>
</protein>
<feature type="compositionally biased region" description="Basic and acidic residues" evidence="1">
    <location>
        <begin position="325"/>
        <end position="342"/>
    </location>
</feature>
<comment type="caution">
    <text evidence="2">The sequence shown here is derived from an EMBL/GenBank/DDBJ whole genome shotgun (WGS) entry which is preliminary data.</text>
</comment>
<gene>
    <name evidence="2" type="ORF">RND71_035256</name>
</gene>
<feature type="compositionally biased region" description="Basic and acidic residues" evidence="1">
    <location>
        <begin position="133"/>
        <end position="145"/>
    </location>
</feature>
<evidence type="ECO:0000256" key="1">
    <source>
        <dbReference type="SAM" id="MobiDB-lite"/>
    </source>
</evidence>
<organism evidence="2 3">
    <name type="scientific">Anisodus tanguticus</name>
    <dbReference type="NCBI Taxonomy" id="243964"/>
    <lineage>
        <taxon>Eukaryota</taxon>
        <taxon>Viridiplantae</taxon>
        <taxon>Streptophyta</taxon>
        <taxon>Embryophyta</taxon>
        <taxon>Tracheophyta</taxon>
        <taxon>Spermatophyta</taxon>
        <taxon>Magnoliopsida</taxon>
        <taxon>eudicotyledons</taxon>
        <taxon>Gunneridae</taxon>
        <taxon>Pentapetalae</taxon>
        <taxon>asterids</taxon>
        <taxon>lamiids</taxon>
        <taxon>Solanales</taxon>
        <taxon>Solanaceae</taxon>
        <taxon>Solanoideae</taxon>
        <taxon>Hyoscyameae</taxon>
        <taxon>Anisodus</taxon>
    </lineage>
</organism>
<accession>A0AAE1R474</accession>
<dbReference type="PANTHER" id="PTHR36886">
    <property type="entry name" value="PROTEIN FRIGIDA-ESSENTIAL 1"/>
    <property type="match status" value="1"/>
</dbReference>
<feature type="region of interest" description="Disordered" evidence="1">
    <location>
        <begin position="124"/>
        <end position="145"/>
    </location>
</feature>
<dbReference type="AlphaFoldDB" id="A0AAE1R474"/>
<keyword evidence="3" id="KW-1185">Reference proteome</keyword>
<dbReference type="EMBL" id="JAVYJV010000019">
    <property type="protein sequence ID" value="KAK4345080.1"/>
    <property type="molecule type" value="Genomic_DNA"/>
</dbReference>
<evidence type="ECO:0000313" key="2">
    <source>
        <dbReference type="EMBL" id="KAK4345080.1"/>
    </source>
</evidence>
<feature type="region of interest" description="Disordered" evidence="1">
    <location>
        <begin position="321"/>
        <end position="369"/>
    </location>
</feature>
<reference evidence="2" key="1">
    <citation type="submission" date="2023-12" db="EMBL/GenBank/DDBJ databases">
        <title>Genome assembly of Anisodus tanguticus.</title>
        <authorList>
            <person name="Wang Y.-J."/>
        </authorList>
    </citation>
    <scope>NUCLEOTIDE SEQUENCE</scope>
    <source>
        <strain evidence="2">KB-2021</strain>
        <tissue evidence="2">Leaf</tissue>
    </source>
</reference>
<evidence type="ECO:0000313" key="3">
    <source>
        <dbReference type="Proteomes" id="UP001291623"/>
    </source>
</evidence>
<name>A0AAE1R474_9SOLA</name>
<sequence>MLAMNGTHILEPMGLEEHVRSGISTPKQPVANPDTPMIEEEIHGDAVGALAGKRTVVLSGLQALRCYSGETITHEIQPFGQEVSAEFTEGGHQEVSQDIQQISSRPAPDCFSDLASSEVRCGENQRLNSDNNSHMHKDEDRSNMPFRDIGRETLERKSYLAGYGSSSSPLLEDDSLNKDSYCSGMLLSLDDTSYKRTQLMLDYHRLPFLSRSVERWPSYLTSPSSNLDPVGDQKLLDRSRDYCYSRSISLHNKSSALPGCGTEPFSWTDLSGDMEHSCGYKTKVYFNDWEPSAPFQPSTFLSQIIPPPESLYDPICDSIEQTSTAEKESSANERKTADRAIAHQENMNTSLKEEKHSRPVNPRGQKRKQ</sequence>
<dbReference type="InterPro" id="IPR052650">
    <property type="entry name" value="Zinc_finger_CCCH"/>
</dbReference>
<dbReference type="Proteomes" id="UP001291623">
    <property type="component" value="Unassembled WGS sequence"/>
</dbReference>